<organism evidence="1 2">
    <name type="scientific">Stieleria marina</name>
    <dbReference type="NCBI Taxonomy" id="1930275"/>
    <lineage>
        <taxon>Bacteria</taxon>
        <taxon>Pseudomonadati</taxon>
        <taxon>Planctomycetota</taxon>
        <taxon>Planctomycetia</taxon>
        <taxon>Pirellulales</taxon>
        <taxon>Pirellulaceae</taxon>
        <taxon>Stieleria</taxon>
    </lineage>
</organism>
<name>A0A517NM26_9BACT</name>
<accession>A0A517NM26</accession>
<gene>
    <name evidence="1" type="ORF">K239x_01190</name>
</gene>
<evidence type="ECO:0000313" key="1">
    <source>
        <dbReference type="EMBL" id="QDT08186.1"/>
    </source>
</evidence>
<protein>
    <submittedName>
        <fullName evidence="1">Uncharacterized protein</fullName>
    </submittedName>
</protein>
<keyword evidence="2" id="KW-1185">Reference proteome</keyword>
<dbReference type="EMBL" id="CP036526">
    <property type="protein sequence ID" value="QDT08186.1"/>
    <property type="molecule type" value="Genomic_DNA"/>
</dbReference>
<dbReference type="RefSeq" id="WP_145415773.1">
    <property type="nucleotide sequence ID" value="NZ_CP036526.1"/>
</dbReference>
<proteinExistence type="predicted"/>
<sequence>MFTDENWQELRKRRIRERLHELVPCEYMREKGLEPLRRHVLEAYLLLQSIAVSDNAVRRSEMLTSFDEIFRLAEEGTGVEETAIESSMLLCQFLFDDAECEAESWPFDTPLREVVERVSELANVKSEYAVFVEHVNNEMADNISPIGLLEFSHGYWRVGTAVFCLYHLVFTFVEIQDRIAHVLSNQDAVTEKFKRGLAVVDWALNYDVNAVHQPSPTDLESNYGGVERESDHFVYEKVLEGLKNEEICAEYEAVRLKRDWPLCGTPTTINAKCVRFCLRTGAPFPAKRKGGRPPKNKVLGKR</sequence>
<dbReference type="AlphaFoldDB" id="A0A517NM26"/>
<evidence type="ECO:0000313" key="2">
    <source>
        <dbReference type="Proteomes" id="UP000319817"/>
    </source>
</evidence>
<dbReference type="Proteomes" id="UP000319817">
    <property type="component" value="Chromosome"/>
</dbReference>
<reference evidence="1 2" key="1">
    <citation type="submission" date="2019-02" db="EMBL/GenBank/DDBJ databases">
        <title>Deep-cultivation of Planctomycetes and their phenomic and genomic characterization uncovers novel biology.</title>
        <authorList>
            <person name="Wiegand S."/>
            <person name="Jogler M."/>
            <person name="Boedeker C."/>
            <person name="Pinto D."/>
            <person name="Vollmers J."/>
            <person name="Rivas-Marin E."/>
            <person name="Kohn T."/>
            <person name="Peeters S.H."/>
            <person name="Heuer A."/>
            <person name="Rast P."/>
            <person name="Oberbeckmann S."/>
            <person name="Bunk B."/>
            <person name="Jeske O."/>
            <person name="Meyerdierks A."/>
            <person name="Storesund J.E."/>
            <person name="Kallscheuer N."/>
            <person name="Luecker S."/>
            <person name="Lage O.M."/>
            <person name="Pohl T."/>
            <person name="Merkel B.J."/>
            <person name="Hornburger P."/>
            <person name="Mueller R.-W."/>
            <person name="Bruemmer F."/>
            <person name="Labrenz M."/>
            <person name="Spormann A.M."/>
            <person name="Op den Camp H."/>
            <person name="Overmann J."/>
            <person name="Amann R."/>
            <person name="Jetten M.S.M."/>
            <person name="Mascher T."/>
            <person name="Medema M.H."/>
            <person name="Devos D.P."/>
            <person name="Kaster A.-K."/>
            <person name="Ovreas L."/>
            <person name="Rohde M."/>
            <person name="Galperin M.Y."/>
            <person name="Jogler C."/>
        </authorList>
    </citation>
    <scope>NUCLEOTIDE SEQUENCE [LARGE SCALE GENOMIC DNA]</scope>
    <source>
        <strain evidence="1 2">K23_9</strain>
    </source>
</reference>